<keyword evidence="2" id="KW-1185">Reference proteome</keyword>
<proteinExistence type="predicted"/>
<dbReference type="Pfam" id="PF14398">
    <property type="entry name" value="ATPgrasp_YheCD"/>
    <property type="match status" value="1"/>
</dbReference>
<reference evidence="2" key="1">
    <citation type="journal article" date="2019" name="Int. J. Syst. Evol. Microbiol.">
        <title>The Global Catalogue of Microorganisms (GCM) 10K type strain sequencing project: providing services to taxonomists for standard genome sequencing and annotation.</title>
        <authorList>
            <consortium name="The Broad Institute Genomics Platform"/>
            <consortium name="The Broad Institute Genome Sequencing Center for Infectious Disease"/>
            <person name="Wu L."/>
            <person name="Ma J."/>
        </authorList>
    </citation>
    <scope>NUCLEOTIDE SEQUENCE [LARGE SCALE GENOMIC DNA]</scope>
    <source>
        <strain evidence="2">GH52</strain>
    </source>
</reference>
<gene>
    <name evidence="1" type="ORF">ACFSJH_02935</name>
</gene>
<protein>
    <submittedName>
        <fullName evidence="1">YheC/YheD family protein</fullName>
    </submittedName>
</protein>
<evidence type="ECO:0000313" key="2">
    <source>
        <dbReference type="Proteomes" id="UP001597362"/>
    </source>
</evidence>
<sequence length="269" mass="30296">MKELHLSGVIISSKSSMSSKWKKTKILRKEDELHRYIPDTSKLTRKSLWRMLQHMQMVFIKPAVGSAGKGVMKVERVVAPHGDGVTYYYQLGARKRSFSSYSQLYTALQHEMKGKAYIIQRGIHSLNHYGTPYDFRVVVQRTPSGGWEMTGIVGRMAQPGKVVSNGSQGGSVIAANTLLLGAVGVVQYRRVLRHIQRISIKTMKRMHGANPKLNEIGLDIALDQQLKPWILEVNLHPDHCLFAVLSDQSMIRKIVAYGANYGKTYKLNC</sequence>
<dbReference type="Gene3D" id="3.30.470.20">
    <property type="entry name" value="ATP-grasp fold, B domain"/>
    <property type="match status" value="1"/>
</dbReference>
<name>A0ABW4YGP8_9BACL</name>
<accession>A0ABW4YGP8</accession>
<dbReference type="Proteomes" id="UP001597362">
    <property type="component" value="Unassembled WGS sequence"/>
</dbReference>
<organism evidence="1 2">
    <name type="scientific">Paenibacillus yanchengensis</name>
    <dbReference type="NCBI Taxonomy" id="2035833"/>
    <lineage>
        <taxon>Bacteria</taxon>
        <taxon>Bacillati</taxon>
        <taxon>Bacillota</taxon>
        <taxon>Bacilli</taxon>
        <taxon>Bacillales</taxon>
        <taxon>Paenibacillaceae</taxon>
        <taxon>Paenibacillus</taxon>
    </lineage>
</organism>
<evidence type="ECO:0000313" key="1">
    <source>
        <dbReference type="EMBL" id="MFD2114704.1"/>
    </source>
</evidence>
<comment type="caution">
    <text evidence="1">The sequence shown here is derived from an EMBL/GenBank/DDBJ whole genome shotgun (WGS) entry which is preliminary data.</text>
</comment>
<dbReference type="EMBL" id="JBHUHO010000008">
    <property type="protein sequence ID" value="MFD2114704.1"/>
    <property type="molecule type" value="Genomic_DNA"/>
</dbReference>
<dbReference type="RefSeq" id="WP_377769724.1">
    <property type="nucleotide sequence ID" value="NZ_JBHUHO010000008.1"/>
</dbReference>
<dbReference type="SUPFAM" id="SSF56059">
    <property type="entry name" value="Glutathione synthetase ATP-binding domain-like"/>
    <property type="match status" value="1"/>
</dbReference>
<dbReference type="InterPro" id="IPR026838">
    <property type="entry name" value="YheC/D"/>
</dbReference>